<dbReference type="EC" id="3.4.13.9" evidence="7"/>
<organism evidence="10 11">
    <name type="scientific">Kistimonas scapharcae</name>
    <dbReference type="NCBI Taxonomy" id="1036133"/>
    <lineage>
        <taxon>Bacteria</taxon>
        <taxon>Pseudomonadati</taxon>
        <taxon>Pseudomonadota</taxon>
        <taxon>Gammaproteobacteria</taxon>
        <taxon>Oceanospirillales</taxon>
        <taxon>Endozoicomonadaceae</taxon>
        <taxon>Kistimonas</taxon>
    </lineage>
</organism>
<dbReference type="InterPro" id="IPR052433">
    <property type="entry name" value="X-Pro_dipept-like"/>
</dbReference>
<evidence type="ECO:0000256" key="4">
    <source>
        <dbReference type="ARBA" id="ARBA00022997"/>
    </source>
</evidence>
<comment type="caution">
    <text evidence="10">The sequence shown here is derived from an EMBL/GenBank/DDBJ whole genome shotgun (WGS) entry which is preliminary data.</text>
</comment>
<keyword evidence="6 7" id="KW-0464">Manganese</keyword>
<feature type="binding site" evidence="7">
    <location>
        <position position="258"/>
    </location>
    <ligand>
        <name>Mn(2+)</name>
        <dbReference type="ChEBI" id="CHEBI:29035"/>
        <label>1</label>
    </ligand>
</feature>
<dbReference type="EMBL" id="BAABFL010000462">
    <property type="protein sequence ID" value="GAA4651780.1"/>
    <property type="molecule type" value="Genomic_DNA"/>
</dbReference>
<evidence type="ECO:0000256" key="1">
    <source>
        <dbReference type="ARBA" id="ARBA00022670"/>
    </source>
</evidence>
<dbReference type="InterPro" id="IPR000994">
    <property type="entry name" value="Pept_M24"/>
</dbReference>
<evidence type="ECO:0000256" key="5">
    <source>
        <dbReference type="ARBA" id="ARBA00023049"/>
    </source>
</evidence>
<keyword evidence="5 7" id="KW-0482">Metalloprotease</keyword>
<evidence type="ECO:0000256" key="2">
    <source>
        <dbReference type="ARBA" id="ARBA00022723"/>
    </source>
</evidence>
<feature type="domain" description="Xaa-Pro dipeptidase N-terminal" evidence="9">
    <location>
        <begin position="9"/>
        <end position="158"/>
    </location>
</feature>
<dbReference type="InterPro" id="IPR048819">
    <property type="entry name" value="PepQ_N"/>
</dbReference>
<dbReference type="Gene3D" id="3.90.230.10">
    <property type="entry name" value="Creatinase/methionine aminopeptidase superfamily"/>
    <property type="match status" value="1"/>
</dbReference>
<evidence type="ECO:0000259" key="8">
    <source>
        <dbReference type="Pfam" id="PF00557"/>
    </source>
</evidence>
<gene>
    <name evidence="7 10" type="primary">pepQ</name>
    <name evidence="10" type="ORF">GCM10023116_40640</name>
</gene>
<evidence type="ECO:0000256" key="3">
    <source>
        <dbReference type="ARBA" id="ARBA00022801"/>
    </source>
</evidence>
<feature type="binding site" evidence="7">
    <location>
        <position position="258"/>
    </location>
    <ligand>
        <name>Mn(2+)</name>
        <dbReference type="ChEBI" id="CHEBI:29035"/>
        <label>2</label>
    </ligand>
</feature>
<dbReference type="PANTHER" id="PTHR43226">
    <property type="entry name" value="XAA-PRO AMINOPEPTIDASE 3"/>
    <property type="match status" value="1"/>
</dbReference>
<accession>A0ABP8V6Y9</accession>
<dbReference type="Pfam" id="PF00557">
    <property type="entry name" value="Peptidase_M24"/>
    <property type="match status" value="1"/>
</dbReference>
<keyword evidence="2 7" id="KW-0479">Metal-binding</keyword>
<evidence type="ECO:0000313" key="10">
    <source>
        <dbReference type="EMBL" id="GAA4651780.1"/>
    </source>
</evidence>
<feature type="binding site" evidence="7">
    <location>
        <position position="419"/>
    </location>
    <ligand>
        <name>Mn(2+)</name>
        <dbReference type="ChEBI" id="CHEBI:29035"/>
        <label>1</label>
    </ligand>
</feature>
<feature type="binding site" evidence="7">
    <location>
        <position position="338"/>
    </location>
    <ligand>
        <name>Mn(2+)</name>
        <dbReference type="ChEBI" id="CHEBI:29035"/>
        <label>1</label>
    </ligand>
</feature>
<comment type="function">
    <text evidence="7">Splits dipeptides with a prolyl residue in the C-terminal position.</text>
</comment>
<dbReference type="InterPro" id="IPR029149">
    <property type="entry name" value="Creatin/AminoP/Spt16_N"/>
</dbReference>
<dbReference type="Proteomes" id="UP001500604">
    <property type="component" value="Unassembled WGS sequence"/>
</dbReference>
<evidence type="ECO:0000256" key="7">
    <source>
        <dbReference type="HAMAP-Rule" id="MF_01279"/>
    </source>
</evidence>
<feature type="binding site" evidence="7">
    <location>
        <position position="247"/>
    </location>
    <ligand>
        <name>Mn(2+)</name>
        <dbReference type="ChEBI" id="CHEBI:29035"/>
        <label>2</label>
    </ligand>
</feature>
<feature type="binding site" evidence="7">
    <location>
        <position position="383"/>
    </location>
    <ligand>
        <name>Mn(2+)</name>
        <dbReference type="ChEBI" id="CHEBI:29035"/>
        <label>1</label>
    </ligand>
</feature>
<dbReference type="InterPro" id="IPR036005">
    <property type="entry name" value="Creatinase/aminopeptidase-like"/>
</dbReference>
<keyword evidence="3 7" id="KW-0378">Hydrolase</keyword>
<dbReference type="NCBIfam" id="NF010133">
    <property type="entry name" value="PRK13607.1"/>
    <property type="match status" value="1"/>
</dbReference>
<dbReference type="PANTHER" id="PTHR43226:SF8">
    <property type="entry name" value="XAA-PRO DIPEPTIDASE"/>
    <property type="match status" value="1"/>
</dbReference>
<comment type="similarity">
    <text evidence="7">Belongs to the peptidase M24B family. Bacterial-type prolidase subfamily.</text>
</comment>
<reference evidence="11" key="1">
    <citation type="journal article" date="2019" name="Int. J. Syst. Evol. Microbiol.">
        <title>The Global Catalogue of Microorganisms (GCM) 10K type strain sequencing project: providing services to taxonomists for standard genome sequencing and annotation.</title>
        <authorList>
            <consortium name="The Broad Institute Genomics Platform"/>
            <consortium name="The Broad Institute Genome Sequencing Center for Infectious Disease"/>
            <person name="Wu L."/>
            <person name="Ma J."/>
        </authorList>
    </citation>
    <scope>NUCLEOTIDE SEQUENCE [LARGE SCALE GENOMIC DNA]</scope>
    <source>
        <strain evidence="11">JCM 17805</strain>
    </source>
</reference>
<keyword evidence="4 7" id="KW-0224">Dipeptidase</keyword>
<keyword evidence="1 7" id="KW-0645">Protease</keyword>
<dbReference type="HAMAP" id="MF_01279">
    <property type="entry name" value="X_Pro_dipeptid"/>
    <property type="match status" value="1"/>
</dbReference>
<evidence type="ECO:0000313" key="11">
    <source>
        <dbReference type="Proteomes" id="UP001500604"/>
    </source>
</evidence>
<comment type="catalytic activity">
    <reaction evidence="7">
        <text>Xaa-L-Pro dipeptide + H2O = an L-alpha-amino acid + L-proline</text>
        <dbReference type="Rhea" id="RHEA:76407"/>
        <dbReference type="ChEBI" id="CHEBI:15377"/>
        <dbReference type="ChEBI" id="CHEBI:59869"/>
        <dbReference type="ChEBI" id="CHEBI:60039"/>
        <dbReference type="ChEBI" id="CHEBI:195196"/>
        <dbReference type="EC" id="3.4.13.9"/>
    </reaction>
</comment>
<dbReference type="SUPFAM" id="SSF55920">
    <property type="entry name" value="Creatinase/aminopeptidase"/>
    <property type="match status" value="1"/>
</dbReference>
<evidence type="ECO:0000259" key="9">
    <source>
        <dbReference type="Pfam" id="PF21216"/>
    </source>
</evidence>
<proteinExistence type="inferred from homology"/>
<dbReference type="Pfam" id="PF21216">
    <property type="entry name" value="PepQ_N"/>
    <property type="match status" value="1"/>
</dbReference>
<dbReference type="InterPro" id="IPR022846">
    <property type="entry name" value="X_Pro_dipept"/>
</dbReference>
<name>A0ABP8V6Y9_9GAMM</name>
<comment type="cofactor">
    <cofactor evidence="7">
        <name>Mn(2+)</name>
        <dbReference type="ChEBI" id="CHEBI:29035"/>
    </cofactor>
    <text evidence="7">Binds 2 manganese ions per subunit.</text>
</comment>
<feature type="binding site" evidence="7">
    <location>
        <position position="419"/>
    </location>
    <ligand>
        <name>Mn(2+)</name>
        <dbReference type="ChEBI" id="CHEBI:29035"/>
        <label>2</label>
    </ligand>
</feature>
<sequence>MQSMTDWTSLFARHVATLMERYTEGLALADYHGVVIPAGSPDRRFQDDQGYPFWGNPFFRQWVPSRGAPESMLIFVPGETVQLMHYQPRDYWHVAPEPADAYWANALDIQVIDRPDQLRDCLPQDLSRFALLGYEDGRFSSWGLGAINPPELMHYLTWIRAYKTPYEQACMREANRIAAHAHQAAADAFHEGLSEFDIHLRYLAASRHRECELPYGNIVALNEHGAVLHYDDYDREPPAERHSFLMDAGASFRNYHADITRTYAAEKGDFADMVERMHTEQLGIISDIRVGISYGEFHDAMHRRIAGVLSDFDLVRLPAEAIYDRGYTRTFFPHGLGHLIGLQTHDVGGWLTGADGAQVGRHPDYPALRLQRKIEPDMLFTIEPGLYFIDQLLSEHVGCADFNWSRIESLKPFGGIRIEDTVLVKDGDTENFTRPFLTSKH</sequence>
<dbReference type="Gene3D" id="3.40.350.10">
    <property type="entry name" value="Creatinase/prolidase N-terminal domain"/>
    <property type="match status" value="1"/>
</dbReference>
<evidence type="ECO:0000256" key="6">
    <source>
        <dbReference type="ARBA" id="ARBA00023211"/>
    </source>
</evidence>
<keyword evidence="11" id="KW-1185">Reference proteome</keyword>
<protein>
    <recommendedName>
        <fullName evidence="7">Xaa-Pro dipeptidase</fullName>
        <shortName evidence="7">X-Pro dipeptidase</shortName>
        <ecNumber evidence="7">3.4.13.9</ecNumber>
    </recommendedName>
    <alternativeName>
        <fullName evidence="7">Imidodipeptidase</fullName>
    </alternativeName>
    <alternativeName>
        <fullName evidence="7">Proline dipeptidase</fullName>
        <shortName evidence="7">Prolidase</shortName>
    </alternativeName>
</protein>
<feature type="domain" description="Peptidase M24" evidence="8">
    <location>
        <begin position="169"/>
        <end position="425"/>
    </location>
</feature>